<feature type="region of interest" description="Disordered" evidence="1">
    <location>
        <begin position="127"/>
        <end position="153"/>
    </location>
</feature>
<evidence type="ECO:0000313" key="2">
    <source>
        <dbReference type="EMBL" id="KAK0728808.1"/>
    </source>
</evidence>
<dbReference type="PANTHER" id="PTHR35394:SF5">
    <property type="entry name" value="DUF3176 DOMAIN-CONTAINING PROTEIN"/>
    <property type="match status" value="1"/>
</dbReference>
<comment type="caution">
    <text evidence="2">The sequence shown here is derived from an EMBL/GenBank/DDBJ whole genome shotgun (WGS) entry which is preliminary data.</text>
</comment>
<keyword evidence="3" id="KW-1185">Reference proteome</keyword>
<dbReference type="RefSeq" id="XP_060301663.1">
    <property type="nucleotide sequence ID" value="XM_060445035.1"/>
</dbReference>
<dbReference type="EMBL" id="JAUIRO010000002">
    <property type="protein sequence ID" value="KAK0728808.1"/>
    <property type="molecule type" value="Genomic_DNA"/>
</dbReference>
<protein>
    <submittedName>
        <fullName evidence="2">Uncharacterized protein</fullName>
    </submittedName>
</protein>
<evidence type="ECO:0000313" key="3">
    <source>
        <dbReference type="Proteomes" id="UP001172101"/>
    </source>
</evidence>
<organism evidence="2 3">
    <name type="scientific">Lasiosphaeria miniovina</name>
    <dbReference type="NCBI Taxonomy" id="1954250"/>
    <lineage>
        <taxon>Eukaryota</taxon>
        <taxon>Fungi</taxon>
        <taxon>Dikarya</taxon>
        <taxon>Ascomycota</taxon>
        <taxon>Pezizomycotina</taxon>
        <taxon>Sordariomycetes</taxon>
        <taxon>Sordariomycetidae</taxon>
        <taxon>Sordariales</taxon>
        <taxon>Lasiosphaeriaceae</taxon>
        <taxon>Lasiosphaeria</taxon>
    </lineage>
</organism>
<accession>A0AA40EAY5</accession>
<dbReference type="Proteomes" id="UP001172101">
    <property type="component" value="Unassembled WGS sequence"/>
</dbReference>
<name>A0AA40EAY5_9PEZI</name>
<evidence type="ECO:0000256" key="1">
    <source>
        <dbReference type="SAM" id="MobiDB-lite"/>
    </source>
</evidence>
<dbReference type="PANTHER" id="PTHR35394">
    <property type="entry name" value="DUF3176 DOMAIN-CONTAINING PROTEIN"/>
    <property type="match status" value="1"/>
</dbReference>
<reference evidence="2" key="1">
    <citation type="submission" date="2023-06" db="EMBL/GenBank/DDBJ databases">
        <title>Genome-scale phylogeny and comparative genomics of the fungal order Sordariales.</title>
        <authorList>
            <consortium name="Lawrence Berkeley National Laboratory"/>
            <person name="Hensen N."/>
            <person name="Bonometti L."/>
            <person name="Westerberg I."/>
            <person name="Brannstrom I.O."/>
            <person name="Guillou S."/>
            <person name="Cros-Aarteil S."/>
            <person name="Calhoun S."/>
            <person name="Haridas S."/>
            <person name="Kuo A."/>
            <person name="Mondo S."/>
            <person name="Pangilinan J."/>
            <person name="Riley R."/>
            <person name="LaButti K."/>
            <person name="Andreopoulos B."/>
            <person name="Lipzen A."/>
            <person name="Chen C."/>
            <person name="Yanf M."/>
            <person name="Daum C."/>
            <person name="Ng V."/>
            <person name="Clum A."/>
            <person name="Steindorff A."/>
            <person name="Ohm R."/>
            <person name="Martin F."/>
            <person name="Silar P."/>
            <person name="Natvig D."/>
            <person name="Lalanne C."/>
            <person name="Gautier V."/>
            <person name="Ament-velasquez S.L."/>
            <person name="Kruys A."/>
            <person name="Hutchinson M.I."/>
            <person name="Powell A.J."/>
            <person name="Barry K."/>
            <person name="Miller A.N."/>
            <person name="Grigoriev I.V."/>
            <person name="Debuchy R."/>
            <person name="Gladieux P."/>
            <person name="Thoren M.H."/>
            <person name="Johannesson H."/>
        </authorList>
    </citation>
    <scope>NUCLEOTIDE SEQUENCE</scope>
    <source>
        <strain evidence="2">SMH2392-1A</strain>
    </source>
</reference>
<dbReference type="AlphaFoldDB" id="A0AA40EAY5"/>
<sequence length="282" mass="30117">MGVLVGSVLPDDMRCPAPASTCRWPDYTTLAICSDLRDVTKLTTSECKTEPHATESAGTMSCTFQSPGMRNLTSPLTMTFNSSTPSIPNSEDVAATPSIISATDTRAGGVDAVAMNLASEEADFTTQIPPRDRATISGQSAAPESSEVPAGSSDLRYYQANSTSATMFTTDNNSETNLWMFLQYSMTVSRVSGERNPANFHFIHDPIHVFGDWDGFAQNMDAALTNLISGDNAQATALAGTAYATVPTRVLFWQWLSLPLAETLLVAALLGVTIAVSRNMPP</sequence>
<dbReference type="GeneID" id="85328305"/>
<proteinExistence type="predicted"/>
<gene>
    <name evidence="2" type="ORF">B0T26DRAFT_748969</name>
</gene>